<dbReference type="OrthoDB" id="4405280at2759"/>
<dbReference type="InterPro" id="IPR039051">
    <property type="entry name" value="SE-CTX-like"/>
</dbReference>
<evidence type="ECO:0000313" key="2">
    <source>
        <dbReference type="Proteomes" id="UP000192220"/>
    </source>
</evidence>
<organism evidence="2 3">
    <name type="scientific">Austrofundulus limnaeus</name>
    <name type="common">Annual killifish</name>
    <dbReference type="NCBI Taxonomy" id="52670"/>
    <lineage>
        <taxon>Eukaryota</taxon>
        <taxon>Metazoa</taxon>
        <taxon>Chordata</taxon>
        <taxon>Craniata</taxon>
        <taxon>Vertebrata</taxon>
        <taxon>Euteleostomi</taxon>
        <taxon>Actinopterygii</taxon>
        <taxon>Neopterygii</taxon>
        <taxon>Teleostei</taxon>
        <taxon>Neoteleostei</taxon>
        <taxon>Acanthomorphata</taxon>
        <taxon>Ovalentaria</taxon>
        <taxon>Atherinomorphae</taxon>
        <taxon>Cyprinodontiformes</taxon>
        <taxon>Rivulidae</taxon>
        <taxon>Austrofundulus</taxon>
    </lineage>
</organism>
<feature type="signal peptide" evidence="1">
    <location>
        <begin position="1"/>
        <end position="23"/>
    </location>
</feature>
<dbReference type="RefSeq" id="XP_013888033.1">
    <property type="nucleotide sequence ID" value="XM_014032579.1"/>
</dbReference>
<dbReference type="GeneID" id="106535542"/>
<accession>A0A2I4D712</accession>
<dbReference type="PANTHER" id="PTHR40472">
    <property type="entry name" value="RICIN B-TYPE LECTIN DOMAIN-CONTAINING PROTEIN"/>
    <property type="match status" value="1"/>
</dbReference>
<dbReference type="KEGG" id="alim:106535542"/>
<gene>
    <name evidence="3" type="primary">LOC106535542</name>
</gene>
<evidence type="ECO:0000313" key="3">
    <source>
        <dbReference type="RefSeq" id="XP_013888033.1"/>
    </source>
</evidence>
<dbReference type="AlphaFoldDB" id="A0A2I4D712"/>
<evidence type="ECO:0000256" key="1">
    <source>
        <dbReference type="SAM" id="SignalP"/>
    </source>
</evidence>
<reference evidence="3" key="1">
    <citation type="submission" date="2025-08" db="UniProtKB">
        <authorList>
            <consortium name="RefSeq"/>
        </authorList>
    </citation>
    <scope>IDENTIFICATION</scope>
    <source>
        <strain evidence="3">Quisiro</strain>
        <tissue evidence="3">Liver</tissue>
    </source>
</reference>
<dbReference type="PANTHER" id="PTHR40472:SF6">
    <property type="entry name" value="RICIN B-TYPE LECTIN DOMAIN-CONTAINING PROTEIN"/>
    <property type="match status" value="1"/>
</dbReference>
<keyword evidence="1" id="KW-0732">Signal</keyword>
<proteinExistence type="predicted"/>
<name>A0A2I4D712_AUSLI</name>
<feature type="chain" id="PRO_5014111717" evidence="1">
    <location>
        <begin position="24"/>
        <end position="362"/>
    </location>
</feature>
<protein>
    <submittedName>
        <fullName evidence="3">Cephalotoxin-like protein</fullName>
    </submittedName>
</protein>
<dbReference type="InParanoid" id="A0A2I4D712"/>
<keyword evidence="2" id="KW-1185">Reference proteome</keyword>
<dbReference type="Proteomes" id="UP000192220">
    <property type="component" value="Unplaced"/>
</dbReference>
<sequence>MAPKTSALMLAWLVLLWVNFSLSSQSSSLALNRVKKDMVPESRMKKERALNIAKESLSLLTDIVKDTDTKILKDVMRAISEIAKLAPVHGAVISCFINVLLIFIPEEDPVMQEIKKGFAEVNRKLDSISIQISKLEADVEWFNYVSVYSRDERIILNAWMKYQEFKVSDSSRTEEENIRLAELYIRYYENSGVESSVSNLYHYLTVRSTSLSENINNLLRKKFRCDINQIGRYNIYLSSLLWKGMILKQFYWTLIDLNSAAKEAEHVKMFKEVSKAQLSAMQFCLDNHTQYMKMDVEEIAKQFSSDQKTDIAVQVKKALDEKYNWYNWVVVVFDKGQKKKSHVVYRVQLHHWQQHCRRRLHR</sequence>